<gene>
    <name evidence="1" type="ORF">PSU4_20230</name>
</gene>
<sequence length="246" mass="25938">MPDFGTLSVAAAEIPVVDRFVTEPVEITDATLLQVVCEIGVAGQLAVLPPALHPTSPPIAIWQLLEVGESPWGAFRLASIRVGARAATKSRSFLVHAFVDNPDAGTALRESWGFPCVDAEVGLRVGHDRIAGWADVGGNSPFDVELEDPAPIASGSVYYAPSMNLAATPLGTRLLQVDPEYLVKSVARGRPQVRHHPGIVDDRLAPTWPISATAATVDITLPTIRFVCDPALPAAQGTETITPAAS</sequence>
<evidence type="ECO:0000313" key="1">
    <source>
        <dbReference type="EMBL" id="GEL23069.1"/>
    </source>
</evidence>
<accession>A0A511DE29</accession>
<dbReference type="SUPFAM" id="SSF160104">
    <property type="entry name" value="Acetoacetate decarboxylase-like"/>
    <property type="match status" value="1"/>
</dbReference>
<dbReference type="GO" id="GO:0016829">
    <property type="term" value="F:lyase activity"/>
    <property type="evidence" value="ECO:0007669"/>
    <property type="project" value="InterPro"/>
</dbReference>
<organism evidence="1 2">
    <name type="scientific">Pseudonocardia sulfidoxydans NBRC 16205</name>
    <dbReference type="NCBI Taxonomy" id="1223511"/>
    <lineage>
        <taxon>Bacteria</taxon>
        <taxon>Bacillati</taxon>
        <taxon>Actinomycetota</taxon>
        <taxon>Actinomycetes</taxon>
        <taxon>Pseudonocardiales</taxon>
        <taxon>Pseudonocardiaceae</taxon>
        <taxon>Pseudonocardia</taxon>
    </lineage>
</organism>
<dbReference type="Proteomes" id="UP000321685">
    <property type="component" value="Unassembled WGS sequence"/>
</dbReference>
<reference evidence="1 2" key="1">
    <citation type="submission" date="2019-07" db="EMBL/GenBank/DDBJ databases">
        <title>Whole genome shotgun sequence of Pseudonocardia sulfidoxydans NBRC 16205.</title>
        <authorList>
            <person name="Hosoyama A."/>
            <person name="Uohara A."/>
            <person name="Ohji S."/>
            <person name="Ichikawa N."/>
        </authorList>
    </citation>
    <scope>NUCLEOTIDE SEQUENCE [LARGE SCALE GENOMIC DNA]</scope>
    <source>
        <strain evidence="1 2">NBRC 16205</strain>
    </source>
</reference>
<comment type="caution">
    <text evidence="1">The sequence shown here is derived from an EMBL/GenBank/DDBJ whole genome shotgun (WGS) entry which is preliminary data.</text>
</comment>
<dbReference type="OrthoDB" id="4107969at2"/>
<dbReference type="Gene3D" id="2.40.400.10">
    <property type="entry name" value="Acetoacetate decarboxylase-like"/>
    <property type="match status" value="1"/>
</dbReference>
<evidence type="ECO:0008006" key="3">
    <source>
        <dbReference type="Google" id="ProtNLM"/>
    </source>
</evidence>
<dbReference type="Pfam" id="PF06314">
    <property type="entry name" value="ADC"/>
    <property type="match status" value="1"/>
</dbReference>
<protein>
    <recommendedName>
        <fullName evidence="3">Acetoacetate decarboxylase</fullName>
    </recommendedName>
</protein>
<proteinExistence type="predicted"/>
<dbReference type="AlphaFoldDB" id="A0A511DE29"/>
<dbReference type="EMBL" id="BJVJ01000015">
    <property type="protein sequence ID" value="GEL23069.1"/>
    <property type="molecule type" value="Genomic_DNA"/>
</dbReference>
<dbReference type="InterPro" id="IPR010451">
    <property type="entry name" value="Acetoacetate_decarboxylase"/>
</dbReference>
<evidence type="ECO:0000313" key="2">
    <source>
        <dbReference type="Proteomes" id="UP000321685"/>
    </source>
</evidence>
<keyword evidence="2" id="KW-1185">Reference proteome</keyword>
<dbReference type="RefSeq" id="WP_147105460.1">
    <property type="nucleotide sequence ID" value="NZ_BJVJ01000015.1"/>
</dbReference>
<name>A0A511DE29_9PSEU</name>
<dbReference type="InterPro" id="IPR023375">
    <property type="entry name" value="ADC_dom_sf"/>
</dbReference>